<dbReference type="Proteomes" id="UP001212152">
    <property type="component" value="Unassembled WGS sequence"/>
</dbReference>
<reference evidence="1" key="1">
    <citation type="submission" date="2020-05" db="EMBL/GenBank/DDBJ databases">
        <title>Phylogenomic resolution of chytrid fungi.</title>
        <authorList>
            <person name="Stajich J.E."/>
            <person name="Amses K."/>
            <person name="Simmons R."/>
            <person name="Seto K."/>
            <person name="Myers J."/>
            <person name="Bonds A."/>
            <person name="Quandt C.A."/>
            <person name="Barry K."/>
            <person name="Liu P."/>
            <person name="Grigoriev I."/>
            <person name="Longcore J.E."/>
            <person name="James T.Y."/>
        </authorList>
    </citation>
    <scope>NUCLEOTIDE SEQUENCE</scope>
    <source>
        <strain evidence="1">JEL0379</strain>
    </source>
</reference>
<evidence type="ECO:0000313" key="2">
    <source>
        <dbReference type="Proteomes" id="UP001212152"/>
    </source>
</evidence>
<gene>
    <name evidence="1" type="ORF">HDU87_003370</name>
</gene>
<sequence>MQTEPTGVEGHVKLDAEIMRRASRVYLQSDGNIPATESFRAKMIEDLGAKGVKVLFSGDFATVKLFGPTKAVVDEGAAFVSDKFSRRFKEYIAKRSGTWSFQAETIWDAETTDTDLSAMVANMAQGFPGIRVEYSRGDTYVDIFLVNNSSGGVPMAILGQQCKAIERSIQAKKRELIEKQKRDHADETAAAAASRTVHMDLAPFLPESPLLTPPPGLAKPKAADENLSGPAPGLAKFLMSNVGADATEQKALDRGPPLNIVVDAKPFGSAQKAAISDKNGSATIETRAASREALNGNENRAFGNVAELSHPAPAAERAAPVRAEAVPQVSTLTMTEPIQNGATAYQRLPAAKSDRLSRRFIFLSDEITASLKEGKATLEALVGHLECIESAYGIEFVVSTECGGVLLKGGPARDLDDAQEDLEDYIDNEMRELAK</sequence>
<accession>A0AAD5XN82</accession>
<dbReference type="EMBL" id="JADGJQ010000024">
    <property type="protein sequence ID" value="KAJ3178815.1"/>
    <property type="molecule type" value="Genomic_DNA"/>
</dbReference>
<evidence type="ECO:0000313" key="1">
    <source>
        <dbReference type="EMBL" id="KAJ3178815.1"/>
    </source>
</evidence>
<organism evidence="1 2">
    <name type="scientific">Geranomyces variabilis</name>
    <dbReference type="NCBI Taxonomy" id="109894"/>
    <lineage>
        <taxon>Eukaryota</taxon>
        <taxon>Fungi</taxon>
        <taxon>Fungi incertae sedis</taxon>
        <taxon>Chytridiomycota</taxon>
        <taxon>Chytridiomycota incertae sedis</taxon>
        <taxon>Chytridiomycetes</taxon>
        <taxon>Spizellomycetales</taxon>
        <taxon>Powellomycetaceae</taxon>
        <taxon>Geranomyces</taxon>
    </lineage>
</organism>
<comment type="caution">
    <text evidence="1">The sequence shown here is derived from an EMBL/GenBank/DDBJ whole genome shotgun (WGS) entry which is preliminary data.</text>
</comment>
<proteinExistence type="predicted"/>
<protein>
    <submittedName>
        <fullName evidence="1">Uncharacterized protein</fullName>
    </submittedName>
</protein>
<keyword evidence="2" id="KW-1185">Reference proteome</keyword>
<dbReference type="AlphaFoldDB" id="A0AAD5XN82"/>
<name>A0AAD5XN82_9FUNG</name>